<keyword evidence="1" id="KW-0472">Membrane</keyword>
<proteinExistence type="predicted"/>
<reference evidence="4" key="1">
    <citation type="journal article" date="2019" name="Int. J. Syst. Evol. Microbiol.">
        <title>The Global Catalogue of Microorganisms (GCM) 10K type strain sequencing project: providing services to taxonomists for standard genome sequencing and annotation.</title>
        <authorList>
            <consortium name="The Broad Institute Genomics Platform"/>
            <consortium name="The Broad Institute Genome Sequencing Center for Infectious Disease"/>
            <person name="Wu L."/>
            <person name="Ma J."/>
        </authorList>
    </citation>
    <scope>NUCLEOTIDE SEQUENCE [LARGE SCALE GENOMIC DNA]</scope>
    <source>
        <strain evidence="4">CCUG 66188</strain>
    </source>
</reference>
<name>A0ABW2B8J1_9RHOB</name>
<feature type="transmembrane region" description="Helical" evidence="1">
    <location>
        <begin position="20"/>
        <end position="41"/>
    </location>
</feature>
<dbReference type="Pfam" id="PF12911">
    <property type="entry name" value="OppC_N"/>
    <property type="match status" value="1"/>
</dbReference>
<keyword evidence="1" id="KW-0812">Transmembrane</keyword>
<evidence type="ECO:0000259" key="2">
    <source>
        <dbReference type="Pfam" id="PF12911"/>
    </source>
</evidence>
<evidence type="ECO:0000313" key="4">
    <source>
        <dbReference type="Proteomes" id="UP001596353"/>
    </source>
</evidence>
<evidence type="ECO:0000313" key="3">
    <source>
        <dbReference type="EMBL" id="MFC6762019.1"/>
    </source>
</evidence>
<organism evidence="3 4">
    <name type="scientific">Sulfitobacter porphyrae</name>
    <dbReference type="NCBI Taxonomy" id="1246864"/>
    <lineage>
        <taxon>Bacteria</taxon>
        <taxon>Pseudomonadati</taxon>
        <taxon>Pseudomonadota</taxon>
        <taxon>Alphaproteobacteria</taxon>
        <taxon>Rhodobacterales</taxon>
        <taxon>Roseobacteraceae</taxon>
        <taxon>Sulfitobacter</taxon>
    </lineage>
</organism>
<evidence type="ECO:0000256" key="1">
    <source>
        <dbReference type="SAM" id="Phobius"/>
    </source>
</evidence>
<keyword evidence="4" id="KW-1185">Reference proteome</keyword>
<dbReference type="InterPro" id="IPR025966">
    <property type="entry name" value="OppC_N"/>
</dbReference>
<comment type="caution">
    <text evidence="3">The sequence shown here is derived from an EMBL/GenBank/DDBJ whole genome shotgun (WGS) entry which is preliminary data.</text>
</comment>
<feature type="domain" description="Oligopeptide transport permease C-like N-terminal" evidence="2">
    <location>
        <begin position="12"/>
        <end position="60"/>
    </location>
</feature>
<dbReference type="Proteomes" id="UP001596353">
    <property type="component" value="Unassembled WGS sequence"/>
</dbReference>
<keyword evidence="1" id="KW-1133">Transmembrane helix</keyword>
<protein>
    <recommendedName>
        <fullName evidence="2">Oligopeptide transport permease C-like N-terminal domain-containing protein</fullName>
    </recommendedName>
</protein>
<dbReference type="EMBL" id="JBHSWG010000003">
    <property type="protein sequence ID" value="MFC6762019.1"/>
    <property type="molecule type" value="Genomic_DNA"/>
</dbReference>
<accession>A0ABW2B8J1</accession>
<sequence>MTRKFLNSDLVYEFSRSPAAMIALSILVVVALCAILAPVLITQNPFDSAQLDLLNSRLPPSWLPRGMRLSCWEPTNRAGTCWPRCSTTHACRFWWGLPLSCSPSASASRSG</sequence>
<gene>
    <name evidence="3" type="ORF">ACFQFQ_24950</name>
</gene>